<dbReference type="OrthoDB" id="9908726at2759"/>
<feature type="non-terminal residue" evidence="1">
    <location>
        <position position="243"/>
    </location>
</feature>
<proteinExistence type="predicted"/>
<reference evidence="1 2" key="1">
    <citation type="journal article" date="2012" name="Genome Biol.">
        <title>Genome and low-iron response of an oceanic diatom adapted to chronic iron limitation.</title>
        <authorList>
            <person name="Lommer M."/>
            <person name="Specht M."/>
            <person name="Roy A.S."/>
            <person name="Kraemer L."/>
            <person name="Andreson R."/>
            <person name="Gutowska M.A."/>
            <person name="Wolf J."/>
            <person name="Bergner S.V."/>
            <person name="Schilhabel M.B."/>
            <person name="Klostermeier U.C."/>
            <person name="Beiko R.G."/>
            <person name="Rosenstiel P."/>
            <person name="Hippler M."/>
            <person name="Laroche J."/>
        </authorList>
    </citation>
    <scope>NUCLEOTIDE SEQUENCE [LARGE SCALE GENOMIC DNA]</scope>
    <source>
        <strain evidence="1 2">CCMP1005</strain>
    </source>
</reference>
<evidence type="ECO:0000313" key="2">
    <source>
        <dbReference type="Proteomes" id="UP000266841"/>
    </source>
</evidence>
<organism evidence="1 2">
    <name type="scientific">Thalassiosira oceanica</name>
    <name type="common">Marine diatom</name>
    <dbReference type="NCBI Taxonomy" id="159749"/>
    <lineage>
        <taxon>Eukaryota</taxon>
        <taxon>Sar</taxon>
        <taxon>Stramenopiles</taxon>
        <taxon>Ochrophyta</taxon>
        <taxon>Bacillariophyta</taxon>
        <taxon>Coscinodiscophyceae</taxon>
        <taxon>Thalassiosirophycidae</taxon>
        <taxon>Thalassiosirales</taxon>
        <taxon>Thalassiosiraceae</taxon>
        <taxon>Thalassiosira</taxon>
    </lineage>
</organism>
<dbReference type="Proteomes" id="UP000266841">
    <property type="component" value="Unassembled WGS sequence"/>
</dbReference>
<comment type="caution">
    <text evidence="1">The sequence shown here is derived from an EMBL/GenBank/DDBJ whole genome shotgun (WGS) entry which is preliminary data.</text>
</comment>
<dbReference type="EMBL" id="AGNL01001718">
    <property type="protein sequence ID" value="EJK76771.1"/>
    <property type="molecule type" value="Genomic_DNA"/>
</dbReference>
<accession>K0TN27</accession>
<keyword evidence="2" id="KW-1185">Reference proteome</keyword>
<gene>
    <name evidence="1" type="ORF">THAOC_01450</name>
</gene>
<name>K0TN27_THAOC</name>
<protein>
    <submittedName>
        <fullName evidence="1">Uncharacterized protein</fullName>
    </submittedName>
</protein>
<dbReference type="AlphaFoldDB" id="K0TN27"/>
<evidence type="ECO:0000313" key="1">
    <source>
        <dbReference type="EMBL" id="EJK76771.1"/>
    </source>
</evidence>
<sequence>MGSILPYRVPSARLCRLAECLISDEQGAEDIATLDSEILEWLHVNEGNVLPMHVKYIKKHLEKTRENPYGYACQLYKLLHKKTIDTRLVISDCGSLIHALGKWVNEMLHHAHAEDLLQEYPGVDKPSTQARPHSRQREYLQIQIWRRPCKTNHGHSNGNPRLYVAIHEEEEVLQYLACNWLLFLKRFIDDGIGIWLHHPDLAEDERRWKEFQSVIARGGLAWDFSKRSNQIDFMDFTISLVDN</sequence>